<evidence type="ECO:0000256" key="6">
    <source>
        <dbReference type="ARBA" id="ARBA00046062"/>
    </source>
</evidence>
<evidence type="ECO:0000256" key="7">
    <source>
        <dbReference type="SAM" id="MobiDB-lite"/>
    </source>
</evidence>
<feature type="domain" description="UBX" evidence="8">
    <location>
        <begin position="278"/>
        <end position="349"/>
    </location>
</feature>
<evidence type="ECO:0000259" key="8">
    <source>
        <dbReference type="PROSITE" id="PS50033"/>
    </source>
</evidence>
<accession>A0A7D9DAZ6</accession>
<dbReference type="SUPFAM" id="SSF54236">
    <property type="entry name" value="Ubiquitin-like"/>
    <property type="match status" value="1"/>
</dbReference>
<feature type="region of interest" description="Disordered" evidence="7">
    <location>
        <begin position="114"/>
        <end position="208"/>
    </location>
</feature>
<dbReference type="PANTHER" id="PTHR46424:SF1">
    <property type="entry name" value="UBX DOMAIN-CONTAINING PROTEIN 4"/>
    <property type="match status" value="1"/>
</dbReference>
<dbReference type="PROSITE" id="PS50033">
    <property type="entry name" value="UBX"/>
    <property type="match status" value="1"/>
</dbReference>
<sequence>MLWFKGSVSEAIAESRRIGSLFIVYIKGDDEQSRKMDSVWENEKIKDVCVSDCTAIQLLADSNELKQFASIYPVVCIPCTYLLDGAGTPLEIIAVSLPAEQFLDKIQQTIQKHRAQFPKVERRSQAEVKPVSSPSTLLQSGASTSNGPIEGRENSEQTLDDRVARAKKLIEDKKKEKAEKEKEDARRKEAERRKEGHALSKAKAEKEEMLAQQMAERIRTEKAKDKAAKEAIRQKIAQDRAERAAREDVQKRERQHVAARIDPRLDRNEANVHCSEVRLQFRLPDGSSVTQNFPPDALLDTAREFICSRINSQKQVTFWTTFPRKHLGVEDFTKTLSELGLAPSAALIVDLTSSTSSSSRGSNSSSSVTSLLSLILAPLLALVSFIKLLLFASPQQPRGAVQQDTNQATTSTTASSSSSPAASEVRKRTRDDQNEDRFKKDGKIHSFKQSDNDDDENNTWNGNSTQQM</sequence>
<protein>
    <recommendedName>
        <fullName evidence="4">UBX domain-containing protein 4</fullName>
    </recommendedName>
    <alternativeName>
        <fullName evidence="5">UBX domain-containing protein 2</fullName>
    </alternativeName>
</protein>
<organism evidence="9 10">
    <name type="scientific">Paramuricea clavata</name>
    <name type="common">Red gorgonian</name>
    <name type="synonym">Violescent sea-whip</name>
    <dbReference type="NCBI Taxonomy" id="317549"/>
    <lineage>
        <taxon>Eukaryota</taxon>
        <taxon>Metazoa</taxon>
        <taxon>Cnidaria</taxon>
        <taxon>Anthozoa</taxon>
        <taxon>Octocorallia</taxon>
        <taxon>Malacalcyonacea</taxon>
        <taxon>Plexauridae</taxon>
        <taxon>Paramuricea</taxon>
    </lineage>
</organism>
<keyword evidence="2" id="KW-0834">Unfolded protein response</keyword>
<dbReference type="GO" id="GO:0005789">
    <property type="term" value="C:endoplasmic reticulum membrane"/>
    <property type="evidence" value="ECO:0007669"/>
    <property type="project" value="UniProtKB-SubCell"/>
</dbReference>
<dbReference type="AlphaFoldDB" id="A0A7D9DAZ6"/>
<dbReference type="Proteomes" id="UP001152795">
    <property type="component" value="Unassembled WGS sequence"/>
</dbReference>
<feature type="compositionally biased region" description="Basic and acidic residues" evidence="7">
    <location>
        <begin position="150"/>
        <end position="208"/>
    </location>
</feature>
<comment type="function">
    <text evidence="6">Involved in endoplasmic reticulum-associated protein degradation (ERAD). Acts as a platform to recruit both UBQLN1 and VCP to the ER during ERAD.</text>
</comment>
<feature type="region of interest" description="Disordered" evidence="7">
    <location>
        <begin position="399"/>
        <end position="468"/>
    </location>
</feature>
<dbReference type="Gene3D" id="3.10.20.90">
    <property type="entry name" value="Phosphatidylinositol 3-kinase Catalytic Subunit, Chain A, domain 1"/>
    <property type="match status" value="1"/>
</dbReference>
<feature type="compositionally biased region" description="Basic and acidic residues" evidence="7">
    <location>
        <begin position="424"/>
        <end position="451"/>
    </location>
</feature>
<name>A0A7D9DAZ6_PARCT</name>
<dbReference type="EMBL" id="CACRXK020000153">
    <property type="protein sequence ID" value="CAB3978935.1"/>
    <property type="molecule type" value="Genomic_DNA"/>
</dbReference>
<evidence type="ECO:0000256" key="2">
    <source>
        <dbReference type="ARBA" id="ARBA00023230"/>
    </source>
</evidence>
<dbReference type="InterPro" id="IPR029071">
    <property type="entry name" value="Ubiquitin-like_domsf"/>
</dbReference>
<dbReference type="CDD" id="cd16117">
    <property type="entry name" value="UBX_UBXN4"/>
    <property type="match status" value="1"/>
</dbReference>
<comment type="subcellular location">
    <subcellularLocation>
        <location evidence="1">Endoplasmic reticulum membrane</location>
        <topology evidence="1">Peripheral membrane protein</topology>
    </subcellularLocation>
</comment>
<dbReference type="OrthoDB" id="2445133at2759"/>
<evidence type="ECO:0000313" key="10">
    <source>
        <dbReference type="Proteomes" id="UP001152795"/>
    </source>
</evidence>
<gene>
    <name evidence="9" type="ORF">PACLA_8A057548</name>
</gene>
<evidence type="ECO:0000256" key="3">
    <source>
        <dbReference type="ARBA" id="ARBA00038812"/>
    </source>
</evidence>
<evidence type="ECO:0000256" key="5">
    <source>
        <dbReference type="ARBA" id="ARBA00041575"/>
    </source>
</evidence>
<dbReference type="GO" id="GO:0006986">
    <property type="term" value="P:response to unfolded protein"/>
    <property type="evidence" value="ECO:0007669"/>
    <property type="project" value="UniProtKB-KW"/>
</dbReference>
<evidence type="ECO:0000256" key="1">
    <source>
        <dbReference type="ARBA" id="ARBA00004406"/>
    </source>
</evidence>
<proteinExistence type="predicted"/>
<evidence type="ECO:0000256" key="4">
    <source>
        <dbReference type="ARBA" id="ARBA00040925"/>
    </source>
</evidence>
<reference evidence="9" key="1">
    <citation type="submission" date="2020-04" db="EMBL/GenBank/DDBJ databases">
        <authorList>
            <person name="Alioto T."/>
            <person name="Alioto T."/>
            <person name="Gomez Garrido J."/>
        </authorList>
    </citation>
    <scope>NUCLEOTIDE SEQUENCE</scope>
    <source>
        <strain evidence="9">A484AB</strain>
    </source>
</reference>
<dbReference type="InterPro" id="IPR036249">
    <property type="entry name" value="Thioredoxin-like_sf"/>
</dbReference>
<evidence type="ECO:0000313" key="9">
    <source>
        <dbReference type="EMBL" id="CAB3978935.1"/>
    </source>
</evidence>
<comment type="caution">
    <text evidence="9">The sequence shown here is derived from an EMBL/GenBank/DDBJ whole genome shotgun (WGS) entry which is preliminary data.</text>
</comment>
<dbReference type="Pfam" id="PF23187">
    <property type="entry name" value="UBX7_N"/>
    <property type="match status" value="1"/>
</dbReference>
<dbReference type="Pfam" id="PF00789">
    <property type="entry name" value="UBX"/>
    <property type="match status" value="1"/>
</dbReference>
<dbReference type="InterPro" id="IPR001012">
    <property type="entry name" value="UBX_dom"/>
</dbReference>
<dbReference type="SMART" id="SM00166">
    <property type="entry name" value="UBX"/>
    <property type="match status" value="1"/>
</dbReference>
<dbReference type="Gene3D" id="3.40.30.10">
    <property type="entry name" value="Glutaredoxin"/>
    <property type="match status" value="1"/>
</dbReference>
<keyword evidence="10" id="KW-1185">Reference proteome</keyword>
<feature type="compositionally biased region" description="Polar residues" evidence="7">
    <location>
        <begin position="458"/>
        <end position="468"/>
    </location>
</feature>
<dbReference type="SUPFAM" id="SSF52833">
    <property type="entry name" value="Thioredoxin-like"/>
    <property type="match status" value="1"/>
</dbReference>
<dbReference type="GO" id="GO:0036503">
    <property type="term" value="P:ERAD pathway"/>
    <property type="evidence" value="ECO:0007669"/>
    <property type="project" value="TreeGrafter"/>
</dbReference>
<feature type="compositionally biased region" description="Low complexity" evidence="7">
    <location>
        <begin position="408"/>
        <end position="423"/>
    </location>
</feature>
<dbReference type="PANTHER" id="PTHR46424">
    <property type="entry name" value="UBX DOMAIN-CONTAINING PROTEIN 4"/>
    <property type="match status" value="1"/>
</dbReference>
<comment type="subunit">
    <text evidence="3">Directly interacts with VCP. Interacts with UBQLN1. Forms a complex with VCP and UBQLN1.</text>
</comment>
<feature type="compositionally biased region" description="Polar residues" evidence="7">
    <location>
        <begin position="132"/>
        <end position="147"/>
    </location>
</feature>